<feature type="region of interest" description="Disordered" evidence="1">
    <location>
        <begin position="1"/>
        <end position="52"/>
    </location>
</feature>
<dbReference type="Proteomes" id="UP000650467">
    <property type="component" value="Unassembled WGS sequence"/>
</dbReference>
<protein>
    <submittedName>
        <fullName evidence="2">Uncharacterized protein</fullName>
    </submittedName>
</protein>
<dbReference type="AlphaFoldDB" id="A0A835SEL1"/>
<gene>
    <name evidence="2" type="ORF">HXX76_015464</name>
</gene>
<feature type="compositionally biased region" description="Basic and acidic residues" evidence="1">
    <location>
        <begin position="115"/>
        <end position="127"/>
    </location>
</feature>
<evidence type="ECO:0000313" key="2">
    <source>
        <dbReference type="EMBL" id="KAG2423317.1"/>
    </source>
</evidence>
<dbReference type="OrthoDB" id="10658378at2759"/>
<reference evidence="2" key="1">
    <citation type="journal article" date="2020" name="bioRxiv">
        <title>Comparative genomics of Chlamydomonas.</title>
        <authorList>
            <person name="Craig R.J."/>
            <person name="Hasan A.R."/>
            <person name="Ness R.W."/>
            <person name="Keightley P.D."/>
        </authorList>
    </citation>
    <scope>NUCLEOTIDE SEQUENCE</scope>
    <source>
        <strain evidence="2">SAG 7.73</strain>
    </source>
</reference>
<evidence type="ECO:0000256" key="1">
    <source>
        <dbReference type="SAM" id="MobiDB-lite"/>
    </source>
</evidence>
<keyword evidence="3" id="KW-1185">Reference proteome</keyword>
<proteinExistence type="predicted"/>
<evidence type="ECO:0000313" key="3">
    <source>
        <dbReference type="Proteomes" id="UP000650467"/>
    </source>
</evidence>
<comment type="caution">
    <text evidence="2">The sequence shown here is derived from an EMBL/GenBank/DDBJ whole genome shotgun (WGS) entry which is preliminary data.</text>
</comment>
<name>A0A835SEL1_CHLIN</name>
<feature type="region of interest" description="Disordered" evidence="1">
    <location>
        <begin position="104"/>
        <end position="133"/>
    </location>
</feature>
<accession>A0A835SEL1</accession>
<sequence>MAAVPQAQSGDQTPPAKGVAADGEPQKTLKYQGPVPEAPANKQGRAKPKNLEADFKKEEELYAQAKACAVDLQKHLAEKAADDVLQAHTQLFIELRSSQAALKEKEAELEEKDAELEKKGATLKEKDAELEEKDAELERKGATLKEKDAELATTQGLLEEALEKLEAESRLRLSVEAALEEKEVKLAETRALLEEALERKEAESLLRLSVVAALEENAAELAGSRARLEAAMNEAEALLQLSVVGQPDPDRLFKGPLPFGAAADSCLLGMVGSDLCMGPGWAFVNDSPASKLHKAKCGNLPPGFKWYHYATLTGRTNTQVALCDNPRCRKAFNAEQDYLKA</sequence>
<feature type="compositionally biased region" description="Polar residues" evidence="1">
    <location>
        <begin position="1"/>
        <end position="12"/>
    </location>
</feature>
<organism evidence="2 3">
    <name type="scientific">Chlamydomonas incerta</name>
    <dbReference type="NCBI Taxonomy" id="51695"/>
    <lineage>
        <taxon>Eukaryota</taxon>
        <taxon>Viridiplantae</taxon>
        <taxon>Chlorophyta</taxon>
        <taxon>core chlorophytes</taxon>
        <taxon>Chlorophyceae</taxon>
        <taxon>CS clade</taxon>
        <taxon>Chlamydomonadales</taxon>
        <taxon>Chlamydomonadaceae</taxon>
        <taxon>Chlamydomonas</taxon>
    </lineage>
</organism>
<dbReference type="EMBL" id="JAEHOC010000082">
    <property type="protein sequence ID" value="KAG2423317.1"/>
    <property type="molecule type" value="Genomic_DNA"/>
</dbReference>